<dbReference type="AlphaFoldDB" id="A0A0T6BI58"/>
<accession>A0A0T6BI58</accession>
<reference evidence="1" key="2">
    <citation type="submission" date="2015-10" db="EMBL/GenBank/DDBJ databases">
        <authorList>
            <person name="Gilbert D.G."/>
        </authorList>
    </citation>
    <scope>NUCLEOTIDE SEQUENCE</scope>
    <source>
        <strain evidence="1">GO-13</strain>
    </source>
</reference>
<evidence type="ECO:0000313" key="3">
    <source>
        <dbReference type="Proteomes" id="UP000036168"/>
    </source>
</evidence>
<evidence type="ECO:0000313" key="4">
    <source>
        <dbReference type="Proteomes" id="UP001341297"/>
    </source>
</evidence>
<dbReference type="EMBL" id="JARRTL010000027">
    <property type="protein sequence ID" value="MEC0487151.1"/>
    <property type="molecule type" value="Genomic_DNA"/>
</dbReference>
<dbReference type="InterPro" id="IPR014962">
    <property type="entry name" value="YolD"/>
</dbReference>
<organism evidence="1 3">
    <name type="scientific">Bacillus glycinifermentans</name>
    <dbReference type="NCBI Taxonomy" id="1664069"/>
    <lineage>
        <taxon>Bacteria</taxon>
        <taxon>Bacillati</taxon>
        <taxon>Bacillota</taxon>
        <taxon>Bacilli</taxon>
        <taxon>Bacillales</taxon>
        <taxon>Bacillaceae</taxon>
        <taxon>Bacillus</taxon>
    </lineage>
</organism>
<dbReference type="PANTHER" id="PTHR40051:SF1">
    <property type="entry name" value="YOLD-LIKE FAMILY PROTEIN"/>
    <property type="match status" value="1"/>
</dbReference>
<dbReference type="Proteomes" id="UP000036168">
    <property type="component" value="Unassembled WGS sequence"/>
</dbReference>
<comment type="caution">
    <text evidence="1">The sequence shown here is derived from an EMBL/GenBank/DDBJ whole genome shotgun (WGS) entry which is preliminary data.</text>
</comment>
<evidence type="ECO:0000313" key="1">
    <source>
        <dbReference type="EMBL" id="KRT87102.1"/>
    </source>
</evidence>
<reference evidence="1 3" key="1">
    <citation type="journal article" date="2015" name="Int. J. Syst. Evol. Microbiol.">
        <title>Bacillus glycinifermentans sp. nov., isolated from fermented soybean paste.</title>
        <authorList>
            <person name="Kim S.J."/>
            <person name="Dunlap C.A."/>
            <person name="Kwon S.W."/>
            <person name="Rooney A.P."/>
        </authorList>
    </citation>
    <scope>NUCLEOTIDE SEQUENCE [LARGE SCALE GENOMIC DNA]</scope>
    <source>
        <strain evidence="1 3">GO-13</strain>
    </source>
</reference>
<name>A0A0T6BI58_9BACI</name>
<dbReference type="EMBL" id="LECW02000082">
    <property type="protein sequence ID" value="KRT87102.1"/>
    <property type="molecule type" value="Genomic_DNA"/>
</dbReference>
<proteinExistence type="predicted"/>
<dbReference type="Pfam" id="PF08863">
    <property type="entry name" value="YolD"/>
    <property type="match status" value="1"/>
</dbReference>
<dbReference type="PANTHER" id="PTHR40051">
    <property type="entry name" value="IG HYPOTHETICAL 15966"/>
    <property type="match status" value="1"/>
</dbReference>
<dbReference type="RefSeq" id="WP_048356196.1">
    <property type="nucleotide sequence ID" value="NZ_JARRTL010000027.1"/>
</dbReference>
<sequence length="110" mass="12958">MDKVLLGNPWSKKFILPDHRLALKQLAEERQKVKKASLDEQQIEEMEMTVAQSMEGGNTLLFEIYDEGYIRECVGSVHYIDHIRKEFRMKDENGGNHYIKFENIMNIKNI</sequence>
<evidence type="ECO:0000313" key="2">
    <source>
        <dbReference type="EMBL" id="MEC0487151.1"/>
    </source>
</evidence>
<gene>
    <name evidence="1" type="ORF">AB447_209040</name>
    <name evidence="2" type="ORF">P8828_20570</name>
</gene>
<dbReference type="Proteomes" id="UP001341297">
    <property type="component" value="Unassembled WGS sequence"/>
</dbReference>
<protein>
    <submittedName>
        <fullName evidence="2">YolD-like family protein</fullName>
    </submittedName>
</protein>
<dbReference type="OrthoDB" id="2376882at2"/>
<reference evidence="2 4" key="3">
    <citation type="submission" date="2023-03" db="EMBL/GenBank/DDBJ databases">
        <title>Agriculturally important microbes genome sequencing.</title>
        <authorList>
            <person name="Dunlap C."/>
        </authorList>
    </citation>
    <scope>NUCLEOTIDE SEQUENCE [LARGE SCALE GENOMIC DNA]</scope>
    <source>
        <strain evidence="2 4">CBP-3203</strain>
    </source>
</reference>
<keyword evidence="4" id="KW-1185">Reference proteome</keyword>